<dbReference type="Proteomes" id="UP000004994">
    <property type="component" value="Chromosome 10"/>
</dbReference>
<reference evidence="2" key="1">
    <citation type="journal article" date="2012" name="Nature">
        <title>The tomato genome sequence provides insights into fleshy fruit evolution.</title>
        <authorList>
            <consortium name="Tomato Genome Consortium"/>
        </authorList>
    </citation>
    <scope>NUCLEOTIDE SEQUENCE [LARGE SCALE GENOMIC DNA]</scope>
    <source>
        <strain evidence="2">cv. Heinz 1706</strain>
    </source>
</reference>
<evidence type="ECO:0000256" key="1">
    <source>
        <dbReference type="SAM" id="MobiDB-lite"/>
    </source>
</evidence>
<organism evidence="2">
    <name type="scientific">Solanum lycopersicum</name>
    <name type="common">Tomato</name>
    <name type="synonym">Lycopersicon esculentum</name>
    <dbReference type="NCBI Taxonomy" id="4081"/>
    <lineage>
        <taxon>Eukaryota</taxon>
        <taxon>Viridiplantae</taxon>
        <taxon>Streptophyta</taxon>
        <taxon>Embryophyta</taxon>
        <taxon>Tracheophyta</taxon>
        <taxon>Spermatophyta</taxon>
        <taxon>Magnoliopsida</taxon>
        <taxon>eudicotyledons</taxon>
        <taxon>Gunneridae</taxon>
        <taxon>Pentapetalae</taxon>
        <taxon>asterids</taxon>
        <taxon>lamiids</taxon>
        <taxon>Solanales</taxon>
        <taxon>Solanaceae</taxon>
        <taxon>Solanoideae</taxon>
        <taxon>Solaneae</taxon>
        <taxon>Solanum</taxon>
        <taxon>Solanum subgen. Lycopersicon</taxon>
    </lineage>
</organism>
<proteinExistence type="predicted"/>
<dbReference type="Gramene" id="Solyc10g074432.1.1">
    <property type="protein sequence ID" value="Solyc10g074432.1.1"/>
    <property type="gene ID" value="Solyc10g074432.1"/>
</dbReference>
<dbReference type="InParanoid" id="A0A3Q7JDI1"/>
<accession>A0A3Q7JDI1</accession>
<keyword evidence="3" id="KW-1185">Reference proteome</keyword>
<evidence type="ECO:0000313" key="3">
    <source>
        <dbReference type="Proteomes" id="UP000004994"/>
    </source>
</evidence>
<dbReference type="EnsemblPlants" id="Solyc10g074432.1.1">
    <property type="protein sequence ID" value="Solyc10g074432.1.1"/>
    <property type="gene ID" value="Solyc10g074432.1"/>
</dbReference>
<dbReference type="AlphaFoldDB" id="A0A3Q7JDI1"/>
<sequence length="198" mass="21076">MHNAKLLYSASVKLLGSAGSFLDFQEINELPNIIMYPIGGLLTLVDVLLTGSCPNTSRYQNQIGGLLTLVDVLLTGSSPNGSIKLAASTIVLVPIESISGAISHPPSLAIGISSAILKSHSTEVCLTTSEFDCIDPLVTYEFIKIVPSMTPHVAIVALYCRKTSFLSLLELELLALELPSPPPDPEQPKPPHPEPLPP</sequence>
<protein>
    <submittedName>
        <fullName evidence="2">Uncharacterized protein</fullName>
    </submittedName>
</protein>
<reference evidence="2" key="2">
    <citation type="submission" date="2019-01" db="UniProtKB">
        <authorList>
            <consortium name="EnsemblPlants"/>
        </authorList>
    </citation>
    <scope>IDENTIFICATION</scope>
    <source>
        <strain evidence="2">cv. Heinz 1706</strain>
    </source>
</reference>
<feature type="region of interest" description="Disordered" evidence="1">
    <location>
        <begin position="179"/>
        <end position="198"/>
    </location>
</feature>
<name>A0A3Q7JDI1_SOLLC</name>
<evidence type="ECO:0000313" key="2">
    <source>
        <dbReference type="EnsemblPlants" id="Solyc10g074432.1.1"/>
    </source>
</evidence>